<organism evidence="3 4">
    <name type="scientific">Flavobacterium frigoris (strain PS1)</name>
    <dbReference type="NCBI Taxonomy" id="1086011"/>
    <lineage>
        <taxon>Bacteria</taxon>
        <taxon>Pseudomonadati</taxon>
        <taxon>Bacteroidota</taxon>
        <taxon>Flavobacteriia</taxon>
        <taxon>Flavobacteriales</taxon>
        <taxon>Flavobacteriaceae</taxon>
        <taxon>Flavobacterium</taxon>
    </lineage>
</organism>
<accession>H7FVM8</accession>
<evidence type="ECO:0000313" key="4">
    <source>
        <dbReference type="Proteomes" id="UP000005566"/>
    </source>
</evidence>
<dbReference type="EMBL" id="AHKF01000025">
    <property type="protein sequence ID" value="EIA07450.1"/>
    <property type="molecule type" value="Genomic_DNA"/>
</dbReference>
<evidence type="ECO:0000256" key="1">
    <source>
        <dbReference type="SAM" id="Coils"/>
    </source>
</evidence>
<dbReference type="PATRIC" id="fig|1086011.3.peg.3187"/>
<protein>
    <recommendedName>
        <fullName evidence="2">DUF4935 domain-containing protein</fullName>
    </recommendedName>
</protein>
<keyword evidence="4" id="KW-1185">Reference proteome</keyword>
<reference evidence="3 4" key="1">
    <citation type="journal article" date="2014" name="Acta Crystallogr. D">
        <title>Structure-based characterization and antifreeze properties of a hyperactive ice-binding protein from the Antarctic bacterium Flavobacterium frigoris PS1.</title>
        <authorList>
            <person name="Do H."/>
            <person name="Kim S.J."/>
            <person name="Kim H.J."/>
            <person name="Lee J.H."/>
        </authorList>
    </citation>
    <scope>NUCLEOTIDE SEQUENCE [LARGE SCALE GENOMIC DNA]</scope>
    <source>
        <strain evidence="3 4">PS1</strain>
    </source>
</reference>
<dbReference type="STRING" id="1086011.HJ01_03253"/>
<dbReference type="Proteomes" id="UP000005566">
    <property type="component" value="Unassembled WGS sequence"/>
</dbReference>
<dbReference type="AlphaFoldDB" id="H7FVM8"/>
<comment type="caution">
    <text evidence="3">The sequence shown here is derived from an EMBL/GenBank/DDBJ whole genome shotgun (WGS) entry which is preliminary data.</text>
</comment>
<dbReference type="SUPFAM" id="SSF88723">
    <property type="entry name" value="PIN domain-like"/>
    <property type="match status" value="1"/>
</dbReference>
<dbReference type="RefSeq" id="WP_007139430.1">
    <property type="nucleotide sequence ID" value="NZ_AHKF01000025.1"/>
</dbReference>
<dbReference type="eggNOG" id="ENOG5032X84">
    <property type="taxonomic scope" value="Bacteria"/>
</dbReference>
<dbReference type="InterPro" id="IPR032557">
    <property type="entry name" value="DUF4935"/>
</dbReference>
<name>H7FVM8_FLAFP</name>
<dbReference type="Pfam" id="PF16289">
    <property type="entry name" value="PIN_12"/>
    <property type="match status" value="1"/>
</dbReference>
<proteinExistence type="predicted"/>
<evidence type="ECO:0000259" key="2">
    <source>
        <dbReference type="Pfam" id="PF16289"/>
    </source>
</evidence>
<sequence length="352" mass="42020">MNIFLDTSVLYKDPFWKGNFFNELIEIVKEKEINLYISNIVLMELEHNYKKIIEQETIKLDKVNTQINQYNIKINNLTSINLEESLKTLNEFYNQLVKDDTIRILDYSNDMLPEIVQRAIERKKPFTENKTELKDTIIWLTYVDFVEKHKLNDCILLTSNISDFCDTEKAKKDIFEIHSELQKDSKRFKVYKAPKELIQNEKLKLQFISQRFSVWLEDQDFSNNFVLDIIKESFEKEITRKIEREYESLEPSDIFENDEYYVSGYVSTGYFDIFEVDSIQVDNFNEECIISGEVYISCDVEAYEYNSVRDPGEDSHRFYGETTNVIKLIFSFYYNKTEIPRSLNLDNFEIIE</sequence>
<gene>
    <name evidence="3" type="ORF">HJ01_03253</name>
</gene>
<feature type="coiled-coil region" evidence="1">
    <location>
        <begin position="53"/>
        <end position="80"/>
    </location>
</feature>
<feature type="domain" description="DUF4935" evidence="2">
    <location>
        <begin position="3"/>
        <end position="164"/>
    </location>
</feature>
<keyword evidence="1" id="KW-0175">Coiled coil</keyword>
<dbReference type="OrthoDB" id="7010539at2"/>
<dbReference type="InterPro" id="IPR029060">
    <property type="entry name" value="PIN-like_dom_sf"/>
</dbReference>
<evidence type="ECO:0000313" key="3">
    <source>
        <dbReference type="EMBL" id="EIA07450.1"/>
    </source>
</evidence>